<evidence type="ECO:0000313" key="6">
    <source>
        <dbReference type="Proteomes" id="UP000018208"/>
    </source>
</evidence>
<keyword evidence="2" id="KW-0812">Transmembrane</keyword>
<evidence type="ECO:0000313" key="4">
    <source>
        <dbReference type="EMBL" id="KAH0569354.1"/>
    </source>
</evidence>
<reference evidence="4" key="2">
    <citation type="submission" date="2020-12" db="EMBL/GenBank/DDBJ databases">
        <title>New Spironucleus salmonicida genome in near-complete chromosomes.</title>
        <authorList>
            <person name="Xu F."/>
            <person name="Kurt Z."/>
            <person name="Jimenez-Gonzalez A."/>
            <person name="Astvaldsson A."/>
            <person name="Andersson J.O."/>
            <person name="Svard S.G."/>
        </authorList>
    </citation>
    <scope>NUCLEOTIDE SEQUENCE</scope>
    <source>
        <strain evidence="4">ATCC 50377</strain>
    </source>
</reference>
<dbReference type="Proteomes" id="UP000018208">
    <property type="component" value="Unassembled WGS sequence"/>
</dbReference>
<gene>
    <name evidence="3" type="ORF">SS50377_14151</name>
    <name evidence="5" type="ORF">SS50377_20594</name>
    <name evidence="4" type="ORF">SS50377_28779</name>
</gene>
<keyword evidence="2" id="KW-0472">Membrane</keyword>
<evidence type="ECO:0000256" key="1">
    <source>
        <dbReference type="SAM" id="MobiDB-lite"/>
    </source>
</evidence>
<dbReference type="VEuPathDB" id="GiardiaDB:SS50377_20594"/>
<keyword evidence="6" id="KW-1185">Reference proteome</keyword>
<keyword evidence="2" id="KW-1133">Transmembrane helix</keyword>
<name>V6LMK0_9EUKA</name>
<dbReference type="EMBL" id="KI546087">
    <property type="protein sequence ID" value="EST45865.1"/>
    <property type="molecule type" value="Genomic_DNA"/>
</dbReference>
<dbReference type="EMBL" id="AUWU02000001">
    <property type="protein sequence ID" value="KAH0577243.1"/>
    <property type="molecule type" value="Genomic_DNA"/>
</dbReference>
<dbReference type="VEuPathDB" id="GiardiaDB:SS50377_28779"/>
<dbReference type="AlphaFoldDB" id="V6LMK0"/>
<feature type="region of interest" description="Disordered" evidence="1">
    <location>
        <begin position="66"/>
        <end position="88"/>
    </location>
</feature>
<dbReference type="EMBL" id="AUWU02000024">
    <property type="protein sequence ID" value="KAH0569354.1"/>
    <property type="molecule type" value="Genomic_DNA"/>
</dbReference>
<feature type="compositionally biased region" description="Polar residues" evidence="1">
    <location>
        <begin position="70"/>
        <end position="82"/>
    </location>
</feature>
<organism evidence="3">
    <name type="scientific">Spironucleus salmonicida</name>
    <dbReference type="NCBI Taxonomy" id="348837"/>
    <lineage>
        <taxon>Eukaryota</taxon>
        <taxon>Metamonada</taxon>
        <taxon>Diplomonadida</taxon>
        <taxon>Hexamitidae</taxon>
        <taxon>Hexamitinae</taxon>
        <taxon>Spironucleus</taxon>
    </lineage>
</organism>
<evidence type="ECO:0000313" key="5">
    <source>
        <dbReference type="EMBL" id="KAH0577243.1"/>
    </source>
</evidence>
<protein>
    <submittedName>
        <fullName evidence="3">Uncharacterized protein</fullName>
    </submittedName>
</protein>
<reference evidence="3 4" key="1">
    <citation type="journal article" date="2014" name="PLoS Genet.">
        <title>The Genome of Spironucleus salmonicida Highlights a Fish Pathogen Adapted to Fluctuating Environments.</title>
        <authorList>
            <person name="Xu F."/>
            <person name="Jerlstrom-Hultqvist J."/>
            <person name="Einarsson E."/>
            <person name="Astvaldsson A."/>
            <person name="Svard S.G."/>
            <person name="Andersson J.O."/>
        </authorList>
    </citation>
    <scope>NUCLEOTIDE SEQUENCE</scope>
    <source>
        <strain evidence="4">ATCC 50377</strain>
    </source>
</reference>
<feature type="transmembrane region" description="Helical" evidence="2">
    <location>
        <begin position="27"/>
        <end position="53"/>
    </location>
</feature>
<proteinExistence type="predicted"/>
<evidence type="ECO:0000313" key="3">
    <source>
        <dbReference type="EMBL" id="EST45865.1"/>
    </source>
</evidence>
<sequence>MAEIDPAALAAQQLREKLPVYLQNHPLIAIFLLVVSTFACLGIPSVLCLMKIYRVPLSAFSSKQEEIVTEDSNPQIKDGQTNQEKKNE</sequence>
<accession>V6LMK0</accession>
<evidence type="ECO:0000256" key="2">
    <source>
        <dbReference type="SAM" id="Phobius"/>
    </source>
</evidence>